<accession>A0AA36A4Q3</accession>
<evidence type="ECO:0000313" key="3">
    <source>
        <dbReference type="Proteomes" id="UP001177003"/>
    </source>
</evidence>
<evidence type="ECO:0000313" key="2">
    <source>
        <dbReference type="EMBL" id="CAI9303904.1"/>
    </source>
</evidence>
<keyword evidence="1" id="KW-0175">Coiled coil</keyword>
<feature type="coiled-coil region" evidence="1">
    <location>
        <begin position="40"/>
        <end position="102"/>
    </location>
</feature>
<evidence type="ECO:0000256" key="1">
    <source>
        <dbReference type="SAM" id="Coils"/>
    </source>
</evidence>
<dbReference type="EMBL" id="OX465085">
    <property type="protein sequence ID" value="CAI9303904.1"/>
    <property type="molecule type" value="Genomic_DNA"/>
</dbReference>
<gene>
    <name evidence="2" type="ORF">LSALG_LOCUS42315</name>
</gene>
<protein>
    <submittedName>
        <fullName evidence="2">Uncharacterized protein</fullName>
    </submittedName>
</protein>
<sequence length="214" mass="24530">MEFATAQSAFFLTVGACCIRRLKSVAVKLRVNERGLQQHVVSLESSMESSRQQLELLTDKKMTLEECCAHVDAKLDDTFQQNEALSIQVESLEKELLDKEKLRLDREAELSRLRNDLGWLVRDGIVRIVDKVIELPYFLQGVGRIKNICFAIGDEYGKEMLRKAVFVGAFDPNVVPPRAIWRRWLMRLIRSSLVIIYASMMKLDSQDIGGLRQL</sequence>
<reference evidence="2" key="1">
    <citation type="submission" date="2023-04" db="EMBL/GenBank/DDBJ databases">
        <authorList>
            <person name="Vijverberg K."/>
            <person name="Xiong W."/>
            <person name="Schranz E."/>
        </authorList>
    </citation>
    <scope>NUCLEOTIDE SEQUENCE</scope>
</reference>
<name>A0AA36A4Q3_LACSI</name>
<dbReference type="AlphaFoldDB" id="A0AA36A4Q3"/>
<organism evidence="2 3">
    <name type="scientific">Lactuca saligna</name>
    <name type="common">Willowleaf lettuce</name>
    <dbReference type="NCBI Taxonomy" id="75948"/>
    <lineage>
        <taxon>Eukaryota</taxon>
        <taxon>Viridiplantae</taxon>
        <taxon>Streptophyta</taxon>
        <taxon>Embryophyta</taxon>
        <taxon>Tracheophyta</taxon>
        <taxon>Spermatophyta</taxon>
        <taxon>Magnoliopsida</taxon>
        <taxon>eudicotyledons</taxon>
        <taxon>Gunneridae</taxon>
        <taxon>Pentapetalae</taxon>
        <taxon>asterids</taxon>
        <taxon>campanulids</taxon>
        <taxon>Asterales</taxon>
        <taxon>Asteraceae</taxon>
        <taxon>Cichorioideae</taxon>
        <taxon>Cichorieae</taxon>
        <taxon>Lactucinae</taxon>
        <taxon>Lactuca</taxon>
    </lineage>
</organism>
<proteinExistence type="predicted"/>
<dbReference type="Proteomes" id="UP001177003">
    <property type="component" value="Chromosome 9"/>
</dbReference>
<keyword evidence="3" id="KW-1185">Reference proteome</keyword>